<organism evidence="1 2">
    <name type="scientific">Chelatococcus albus</name>
    <dbReference type="NCBI Taxonomy" id="3047466"/>
    <lineage>
        <taxon>Bacteria</taxon>
        <taxon>Pseudomonadati</taxon>
        <taxon>Pseudomonadota</taxon>
        <taxon>Alphaproteobacteria</taxon>
        <taxon>Hyphomicrobiales</taxon>
        <taxon>Chelatococcaceae</taxon>
        <taxon>Chelatococcus</taxon>
    </lineage>
</organism>
<evidence type="ECO:0008006" key="3">
    <source>
        <dbReference type="Google" id="ProtNLM"/>
    </source>
</evidence>
<evidence type="ECO:0000313" key="2">
    <source>
        <dbReference type="Proteomes" id="UP001321492"/>
    </source>
</evidence>
<sequence length="85" mass="9638">MILAASLAAGCVRTAPRHDVYTFRRMPDAKDPFQSARVSCDYESQKFAVTAPPERGASIINLQREQLYLACMKSKGFLMTKHWEE</sequence>
<gene>
    <name evidence="1" type="ORF">QNA08_12335</name>
</gene>
<protein>
    <recommendedName>
        <fullName evidence="3">Lipoprotein</fullName>
    </recommendedName>
</protein>
<dbReference type="EMBL" id="JASJEV010000007">
    <property type="protein sequence ID" value="MDJ1159024.1"/>
    <property type="molecule type" value="Genomic_DNA"/>
</dbReference>
<dbReference type="RefSeq" id="WP_283741019.1">
    <property type="nucleotide sequence ID" value="NZ_JASJEV010000007.1"/>
</dbReference>
<dbReference type="Proteomes" id="UP001321492">
    <property type="component" value="Unassembled WGS sequence"/>
</dbReference>
<keyword evidence="2" id="KW-1185">Reference proteome</keyword>
<name>A0ABT7AJN0_9HYPH</name>
<comment type="caution">
    <text evidence="1">The sequence shown here is derived from an EMBL/GenBank/DDBJ whole genome shotgun (WGS) entry which is preliminary data.</text>
</comment>
<evidence type="ECO:0000313" key="1">
    <source>
        <dbReference type="EMBL" id="MDJ1159024.1"/>
    </source>
</evidence>
<proteinExistence type="predicted"/>
<accession>A0ABT7AJN0</accession>
<reference evidence="1 2" key="1">
    <citation type="submission" date="2023-05" db="EMBL/GenBank/DDBJ databases">
        <title>Chelatococcus sp. nov., a moderately thermophilic bacterium isolated from hot spring microbial mat.</title>
        <authorList>
            <person name="Hu C.-J."/>
            <person name="Li W.-J."/>
        </authorList>
    </citation>
    <scope>NUCLEOTIDE SEQUENCE [LARGE SCALE GENOMIC DNA]</scope>
    <source>
        <strain evidence="1 2">SYSU G07232</strain>
    </source>
</reference>